<dbReference type="AlphaFoldDB" id="A0A194X126"/>
<feature type="transmembrane region" description="Helical" evidence="5">
    <location>
        <begin position="390"/>
        <end position="411"/>
    </location>
</feature>
<feature type="transmembrane region" description="Helical" evidence="5">
    <location>
        <begin position="423"/>
        <end position="442"/>
    </location>
</feature>
<accession>A0A194X126</accession>
<evidence type="ECO:0000313" key="7">
    <source>
        <dbReference type="EMBL" id="KUJ13896.1"/>
    </source>
</evidence>
<protein>
    <submittedName>
        <fullName evidence="7">Putative aminotriazole resistance protein</fullName>
    </submittedName>
</protein>
<dbReference type="Pfam" id="PF07690">
    <property type="entry name" value="MFS_1"/>
    <property type="match status" value="1"/>
</dbReference>
<evidence type="ECO:0000259" key="6">
    <source>
        <dbReference type="PROSITE" id="PS50850"/>
    </source>
</evidence>
<evidence type="ECO:0000256" key="1">
    <source>
        <dbReference type="ARBA" id="ARBA00004141"/>
    </source>
</evidence>
<feature type="transmembrane region" description="Helical" evidence="5">
    <location>
        <begin position="66"/>
        <end position="84"/>
    </location>
</feature>
<evidence type="ECO:0000256" key="4">
    <source>
        <dbReference type="ARBA" id="ARBA00023136"/>
    </source>
</evidence>
<dbReference type="GO" id="GO:0016020">
    <property type="term" value="C:membrane"/>
    <property type="evidence" value="ECO:0007669"/>
    <property type="project" value="UniProtKB-SubCell"/>
</dbReference>
<reference evidence="7 8" key="1">
    <citation type="submission" date="2015-10" db="EMBL/GenBank/DDBJ databases">
        <title>Full genome of DAOMC 229536 Phialocephala scopiformis, a fungal endophyte of spruce producing the potent anti-insectan compound rugulosin.</title>
        <authorList>
            <consortium name="DOE Joint Genome Institute"/>
            <person name="Walker A.K."/>
            <person name="Frasz S.L."/>
            <person name="Seifert K.A."/>
            <person name="Miller J.D."/>
            <person name="Mondo S.J."/>
            <person name="Labutti K."/>
            <person name="Lipzen A."/>
            <person name="Dockter R."/>
            <person name="Kennedy M."/>
            <person name="Grigoriev I.V."/>
            <person name="Spatafora J.W."/>
        </authorList>
    </citation>
    <scope>NUCLEOTIDE SEQUENCE [LARGE SCALE GENOMIC DNA]</scope>
    <source>
        <strain evidence="7 8">CBS 120377</strain>
    </source>
</reference>
<dbReference type="GO" id="GO:0022857">
    <property type="term" value="F:transmembrane transporter activity"/>
    <property type="evidence" value="ECO:0007669"/>
    <property type="project" value="InterPro"/>
</dbReference>
<organism evidence="7 8">
    <name type="scientific">Mollisia scopiformis</name>
    <name type="common">Conifer needle endophyte fungus</name>
    <name type="synonym">Phialocephala scopiformis</name>
    <dbReference type="NCBI Taxonomy" id="149040"/>
    <lineage>
        <taxon>Eukaryota</taxon>
        <taxon>Fungi</taxon>
        <taxon>Dikarya</taxon>
        <taxon>Ascomycota</taxon>
        <taxon>Pezizomycotina</taxon>
        <taxon>Leotiomycetes</taxon>
        <taxon>Helotiales</taxon>
        <taxon>Mollisiaceae</taxon>
        <taxon>Mollisia</taxon>
    </lineage>
</organism>
<feature type="transmembrane region" description="Helical" evidence="5">
    <location>
        <begin position="190"/>
        <end position="208"/>
    </location>
</feature>
<dbReference type="GeneID" id="28825181"/>
<feature type="transmembrane region" description="Helical" evidence="5">
    <location>
        <begin position="360"/>
        <end position="378"/>
    </location>
</feature>
<evidence type="ECO:0000256" key="3">
    <source>
        <dbReference type="ARBA" id="ARBA00022989"/>
    </source>
</evidence>
<feature type="domain" description="Major facilitator superfamily (MFS) profile" evidence="6">
    <location>
        <begin position="26"/>
        <end position="486"/>
    </location>
</feature>
<dbReference type="OrthoDB" id="2428527at2759"/>
<dbReference type="CDD" id="cd17476">
    <property type="entry name" value="MFS_Amf1_MDR_like"/>
    <property type="match status" value="1"/>
</dbReference>
<dbReference type="EMBL" id="KQ947421">
    <property type="protein sequence ID" value="KUJ13896.1"/>
    <property type="molecule type" value="Genomic_DNA"/>
</dbReference>
<feature type="transmembrane region" description="Helical" evidence="5">
    <location>
        <begin position="161"/>
        <end position="184"/>
    </location>
</feature>
<feature type="transmembrane region" description="Helical" evidence="5">
    <location>
        <begin position="96"/>
        <end position="116"/>
    </location>
</feature>
<dbReference type="KEGG" id="psco:LY89DRAFT_687229"/>
<feature type="transmembrane region" description="Helical" evidence="5">
    <location>
        <begin position="334"/>
        <end position="353"/>
    </location>
</feature>
<dbReference type="SUPFAM" id="SSF103473">
    <property type="entry name" value="MFS general substrate transporter"/>
    <property type="match status" value="1"/>
</dbReference>
<dbReference type="InterPro" id="IPR036259">
    <property type="entry name" value="MFS_trans_sf"/>
</dbReference>
<keyword evidence="4 5" id="KW-0472">Membrane</keyword>
<dbReference type="Proteomes" id="UP000070700">
    <property type="component" value="Unassembled WGS sequence"/>
</dbReference>
<dbReference type="PANTHER" id="PTHR42718">
    <property type="entry name" value="MAJOR FACILITATOR SUPERFAMILY MULTIDRUG TRANSPORTER MFSC"/>
    <property type="match status" value="1"/>
</dbReference>
<feature type="transmembrane region" description="Helical" evidence="5">
    <location>
        <begin position="28"/>
        <end position="46"/>
    </location>
</feature>
<feature type="transmembrane region" description="Helical" evidence="5">
    <location>
        <begin position="128"/>
        <end position="149"/>
    </location>
</feature>
<name>A0A194X126_MOLSC</name>
<keyword evidence="3 5" id="KW-1133">Transmembrane helix</keyword>
<dbReference type="PANTHER" id="PTHR42718:SF1">
    <property type="entry name" value="LOW AFFINITY AMMONIUM TRANSPORTER"/>
    <property type="match status" value="1"/>
</dbReference>
<feature type="transmembrane region" description="Helical" evidence="5">
    <location>
        <begin position="462"/>
        <end position="484"/>
    </location>
</feature>
<dbReference type="RefSeq" id="XP_018068251.1">
    <property type="nucleotide sequence ID" value="XM_018215455.1"/>
</dbReference>
<gene>
    <name evidence="7" type="ORF">LY89DRAFT_687229</name>
</gene>
<comment type="subcellular location">
    <subcellularLocation>
        <location evidence="1">Membrane</location>
        <topology evidence="1">Multi-pass membrane protein</topology>
    </subcellularLocation>
</comment>
<proteinExistence type="predicted"/>
<sequence length="507" mass="54441">MHSPPTSNRNDGQESDFLIPPISLTREIILVFVIFLTNFMVQVGNIQGILPDYAIAASFGADPTDIAWFPASYSLTSGTFMLAAGRLGDIYGHKKLYVVGWLWFALWSLLAGLSVYSRSAIFFDICRAMQGIGPAILVPASLAILGSVYRDGHRKNLAFALYAAGAPVGFTVGGVFAALLAQLAEWSWSYYSTAIVCAGLAGLASFAIPPICDKETTIPSSEGKNQFDYWGAFTGISGLILFNFAWNRAPAVGWQKAQAIAPLILGIILIGLFFSIEKKVSQPLLPINKLSKDAIFVLLVVGVGWSSFGIFIYYSVNFITQLRQCSLLSTAAQYVPVPFSGLAASLLTSFLLGRGVPTSYLLALSMFFFCGMNVLIAIMPVEQSYWRNMFWANVVAPFGMDISFPAATILISGMVEAGEQGIAASLVATVVYYSQSVGLGFAGTAEAYIGKYGGSTLEGYRAALYVGIGLSGVGILVGMGYVFYDSMGGKRIEEKRTSDTELAEESV</sequence>
<feature type="transmembrane region" description="Helical" evidence="5">
    <location>
        <begin position="296"/>
        <end position="314"/>
    </location>
</feature>
<dbReference type="PROSITE" id="PS50850">
    <property type="entry name" value="MFS"/>
    <property type="match status" value="1"/>
</dbReference>
<dbReference type="InterPro" id="IPR020846">
    <property type="entry name" value="MFS_dom"/>
</dbReference>
<evidence type="ECO:0000313" key="8">
    <source>
        <dbReference type="Proteomes" id="UP000070700"/>
    </source>
</evidence>
<dbReference type="Gene3D" id="1.20.1250.20">
    <property type="entry name" value="MFS general substrate transporter like domains"/>
    <property type="match status" value="1"/>
</dbReference>
<dbReference type="InterPro" id="IPR011701">
    <property type="entry name" value="MFS"/>
</dbReference>
<feature type="transmembrane region" description="Helical" evidence="5">
    <location>
        <begin position="229"/>
        <end position="246"/>
    </location>
</feature>
<evidence type="ECO:0000256" key="5">
    <source>
        <dbReference type="SAM" id="Phobius"/>
    </source>
</evidence>
<feature type="transmembrane region" description="Helical" evidence="5">
    <location>
        <begin position="258"/>
        <end position="276"/>
    </location>
</feature>
<evidence type="ECO:0000256" key="2">
    <source>
        <dbReference type="ARBA" id="ARBA00022692"/>
    </source>
</evidence>
<dbReference type="InParanoid" id="A0A194X126"/>
<keyword evidence="2 5" id="KW-0812">Transmembrane</keyword>
<keyword evidence="8" id="KW-1185">Reference proteome</keyword>